<dbReference type="OrthoDB" id="9804723at2"/>
<dbReference type="Proteomes" id="UP000254764">
    <property type="component" value="Unassembled WGS sequence"/>
</dbReference>
<evidence type="ECO:0000313" key="2">
    <source>
        <dbReference type="EMBL" id="SSC66116.1"/>
    </source>
</evidence>
<dbReference type="PANTHER" id="PTHR43689">
    <property type="entry name" value="HYDROLASE"/>
    <property type="match status" value="1"/>
</dbReference>
<sequence length="265" mass="27940">MALNAIVAGDIRKTPPLVLLHGFGGGAFTWKKVVAGLDAAQPVIAYDMPGHAGSLHADGIGGAGKMAKAIRNDLDLRGVTTFHVAGHSLGGATAALLALREQKRVLSATLLAPGGFGPAINHRLLSHYAQAETHLDLIWALEGMAGFNAAIDDDLVDDMLAVRHLPGAREALERIFETITYVAPNGERLQGELPLEALAALTMPIRVVWGGEDCILPCWQAERLPGNIALTRIATAGHMLVEEYPARIAELLGEATAIGRDNHAG</sequence>
<protein>
    <recommendedName>
        <fullName evidence="1">AB hydrolase-1 domain-containing protein</fullName>
    </recommendedName>
</protein>
<organism evidence="2 3">
    <name type="scientific">Ciceribacter selenitireducens ATCC BAA-1503</name>
    <dbReference type="NCBI Taxonomy" id="1336235"/>
    <lineage>
        <taxon>Bacteria</taxon>
        <taxon>Pseudomonadati</taxon>
        <taxon>Pseudomonadota</taxon>
        <taxon>Alphaproteobacteria</taxon>
        <taxon>Hyphomicrobiales</taxon>
        <taxon>Rhizobiaceae</taxon>
        <taxon>Ciceribacter</taxon>
    </lineage>
</organism>
<dbReference type="SUPFAM" id="SSF53474">
    <property type="entry name" value="alpha/beta-Hydrolases"/>
    <property type="match status" value="1"/>
</dbReference>
<keyword evidence="3" id="KW-1185">Reference proteome</keyword>
<dbReference type="InterPro" id="IPR000073">
    <property type="entry name" value="AB_hydrolase_1"/>
</dbReference>
<dbReference type="InterPro" id="IPR029058">
    <property type="entry name" value="AB_hydrolase_fold"/>
</dbReference>
<gene>
    <name evidence="2" type="ORF">RHIZ70_1824</name>
</gene>
<evidence type="ECO:0000313" key="3">
    <source>
        <dbReference type="Proteomes" id="UP000254764"/>
    </source>
</evidence>
<dbReference type="RefSeq" id="WP_115672560.1">
    <property type="nucleotide sequence ID" value="NZ_UEYP01000022.1"/>
</dbReference>
<reference evidence="3" key="1">
    <citation type="submission" date="2018-07" db="EMBL/GenBank/DDBJ databases">
        <authorList>
            <person name="Peiro R."/>
            <person name="Begona"/>
            <person name="Cbmso G."/>
            <person name="Lopez M."/>
            <person name="Gonzalez S."/>
        </authorList>
    </citation>
    <scope>NUCLEOTIDE SEQUENCE [LARGE SCALE GENOMIC DNA]</scope>
</reference>
<accession>A0A376AE76</accession>
<dbReference type="AlphaFoldDB" id="A0A376AE76"/>
<dbReference type="Pfam" id="PF12697">
    <property type="entry name" value="Abhydrolase_6"/>
    <property type="match status" value="1"/>
</dbReference>
<feature type="domain" description="AB hydrolase-1" evidence="1">
    <location>
        <begin position="17"/>
        <end position="250"/>
    </location>
</feature>
<name>A0A376AE76_9HYPH</name>
<dbReference type="PRINTS" id="PR00111">
    <property type="entry name" value="ABHYDROLASE"/>
</dbReference>
<evidence type="ECO:0000259" key="1">
    <source>
        <dbReference type="Pfam" id="PF12697"/>
    </source>
</evidence>
<proteinExistence type="predicted"/>
<dbReference type="Gene3D" id="3.40.50.1820">
    <property type="entry name" value="alpha/beta hydrolase"/>
    <property type="match status" value="1"/>
</dbReference>
<dbReference type="EMBL" id="UEYP01000022">
    <property type="protein sequence ID" value="SSC66116.1"/>
    <property type="molecule type" value="Genomic_DNA"/>
</dbReference>
<dbReference type="PANTHER" id="PTHR43689:SF8">
    <property type="entry name" value="ALPHA_BETA-HYDROLASES SUPERFAMILY PROTEIN"/>
    <property type="match status" value="1"/>
</dbReference>
<dbReference type="STRING" id="1336235.GCA_000518785_00852"/>